<sequence length="103" mass="12037">MAGHVPRCPLAGPVVGRNWWGCFGCFVVSWSFWAFRLLVFFWSLFCCLVVFCFWLLMLLVLPGRWARAALHSKAPKLINHEAFHHMPITTKRGKYRLFFSQAF</sequence>
<accession>A0A1A0HDQ5</accession>
<evidence type="ECO:0000256" key="1">
    <source>
        <dbReference type="SAM" id="Phobius"/>
    </source>
</evidence>
<reference evidence="2 3" key="1">
    <citation type="submission" date="2016-05" db="EMBL/GenBank/DDBJ databases">
        <title>Comparative genomics of biotechnologically important yeasts.</title>
        <authorList>
            <consortium name="DOE Joint Genome Institute"/>
            <person name="Riley R."/>
            <person name="Haridas S."/>
            <person name="Wolfe K.H."/>
            <person name="Lopes M.R."/>
            <person name="Hittinger C.T."/>
            <person name="Goker M."/>
            <person name="Salamov A."/>
            <person name="Wisecaver J."/>
            <person name="Long T.M."/>
            <person name="Aerts A.L."/>
            <person name="Barry K."/>
            <person name="Choi C."/>
            <person name="Clum A."/>
            <person name="Coughlan A.Y."/>
            <person name="Deshpande S."/>
            <person name="Douglass A.P."/>
            <person name="Hanson S.J."/>
            <person name="Klenk H.-P."/>
            <person name="LaButti K."/>
            <person name="Lapidus A."/>
            <person name="Lindquist E."/>
            <person name="Lipzen A."/>
            <person name="Meier-kolthoff J.P."/>
            <person name="Ohm R.A."/>
            <person name="Otillar R.P."/>
            <person name="Pangilinan J."/>
            <person name="Peng Y."/>
            <person name="Rokas A."/>
            <person name="Rosa C.A."/>
            <person name="Scheuner C."/>
            <person name="Sibirny A.A."/>
            <person name="Slot J.C."/>
            <person name="Stielow J.B."/>
            <person name="Sun H."/>
            <person name="Kurtzman C.P."/>
            <person name="Blackwell M."/>
            <person name="Grigoriev I.V."/>
            <person name="Jeffries T.W."/>
        </authorList>
    </citation>
    <scope>NUCLEOTIDE SEQUENCE [LARGE SCALE GENOMIC DNA]</scope>
    <source>
        <strain evidence="2 3">NRRL YB-4993</strain>
    </source>
</reference>
<keyword evidence="1" id="KW-0812">Transmembrane</keyword>
<gene>
    <name evidence="2" type="ORF">METBIDRAFT_145035</name>
</gene>
<feature type="transmembrane region" description="Helical" evidence="1">
    <location>
        <begin position="39"/>
        <end position="61"/>
    </location>
</feature>
<dbReference type="AlphaFoldDB" id="A0A1A0HDQ5"/>
<dbReference type="Proteomes" id="UP000092555">
    <property type="component" value="Unassembled WGS sequence"/>
</dbReference>
<dbReference type="RefSeq" id="XP_018712523.1">
    <property type="nucleotide sequence ID" value="XM_018854510.1"/>
</dbReference>
<keyword evidence="1" id="KW-1133">Transmembrane helix</keyword>
<proteinExistence type="predicted"/>
<comment type="caution">
    <text evidence="2">The sequence shown here is derived from an EMBL/GenBank/DDBJ whole genome shotgun (WGS) entry which is preliminary data.</text>
</comment>
<dbReference type="GeneID" id="30027486"/>
<name>A0A1A0HDQ5_9ASCO</name>
<dbReference type="EMBL" id="LXTC01000002">
    <property type="protein sequence ID" value="OBA22027.1"/>
    <property type="molecule type" value="Genomic_DNA"/>
</dbReference>
<organism evidence="2 3">
    <name type="scientific">Metschnikowia bicuspidata var. bicuspidata NRRL YB-4993</name>
    <dbReference type="NCBI Taxonomy" id="869754"/>
    <lineage>
        <taxon>Eukaryota</taxon>
        <taxon>Fungi</taxon>
        <taxon>Dikarya</taxon>
        <taxon>Ascomycota</taxon>
        <taxon>Saccharomycotina</taxon>
        <taxon>Pichiomycetes</taxon>
        <taxon>Metschnikowiaceae</taxon>
        <taxon>Metschnikowia</taxon>
    </lineage>
</organism>
<evidence type="ECO:0000313" key="2">
    <source>
        <dbReference type="EMBL" id="OBA22027.1"/>
    </source>
</evidence>
<protein>
    <submittedName>
        <fullName evidence="2">Uncharacterized protein</fullName>
    </submittedName>
</protein>
<keyword evidence="1" id="KW-0472">Membrane</keyword>
<keyword evidence="3" id="KW-1185">Reference proteome</keyword>
<evidence type="ECO:0000313" key="3">
    <source>
        <dbReference type="Proteomes" id="UP000092555"/>
    </source>
</evidence>